<sequence length="302" mass="33528">MPYLPVPETSDEPLSSVLRTLTMKEREPGSYVGSNLDQLSGRVYGGQVFAQAVVAAHATVGNEYRNREIHSITAAFLRPGRLDVPTQFDVEEVLDGRSFSTRRVHASQEGKTILSARASFQEVQPGVEHETAMPQAPDPESLPSSVSYFANMDHPLGTAMNTTNATDMRHVGGPIWVKPVPPTEDATLIWFRLRNPMPAGSSQLMHRALLAYATDQFMLEPVMRRHGMYWMSPDISLATLDHAIWWHRDVDMSDWILAELTSPSAQGGRGLSLARFFQQGRHVATMSQEGMVRTRRSTTPAA</sequence>
<reference evidence="5 6" key="1">
    <citation type="submission" date="2020-10" db="EMBL/GenBank/DDBJ databases">
        <title>Trueperella pecoris sp. nov. isolated from bovine and porcine specimens.</title>
        <authorList>
            <person name="Schoenecker L."/>
            <person name="Schnydrig P."/>
            <person name="Brodard I."/>
            <person name="Thomann A."/>
            <person name="Hemphill A."/>
            <person name="Rodriguez-Campos S."/>
            <person name="Perreten V."/>
            <person name="Jores J."/>
            <person name="Kittl S."/>
        </authorList>
    </citation>
    <scope>NUCLEOTIDE SEQUENCE [LARGE SCALE GENOMIC DNA]</scope>
    <source>
        <strain evidence="5 6">15A0121</strain>
    </source>
</reference>
<accession>A0A8A5U9A4</accession>
<evidence type="ECO:0000256" key="2">
    <source>
        <dbReference type="ARBA" id="ARBA00022801"/>
    </source>
</evidence>
<dbReference type="AlphaFoldDB" id="A0A7M1QY22"/>
<feature type="domain" description="Acyl-CoA thioesterase-like N-terminal HotDog" evidence="3">
    <location>
        <begin position="41"/>
        <end position="121"/>
    </location>
</feature>
<accession>A0A7M1QY22</accession>
<dbReference type="RefSeq" id="WP_197551549.1">
    <property type="nucleotide sequence ID" value="NZ_CP063213.1"/>
</dbReference>
<dbReference type="CDD" id="cd03445">
    <property type="entry name" value="Thioesterase_II_repeat2"/>
    <property type="match status" value="1"/>
</dbReference>
<feature type="domain" description="Acyl-CoA thioesterase-like C-terminal" evidence="4">
    <location>
        <begin position="160"/>
        <end position="292"/>
    </location>
</feature>
<dbReference type="PANTHER" id="PTHR11066">
    <property type="entry name" value="ACYL-COA THIOESTERASE"/>
    <property type="match status" value="1"/>
</dbReference>
<organism evidence="5 6">
    <name type="scientific">Trueperella pecoris</name>
    <dbReference type="NCBI Taxonomy" id="2733571"/>
    <lineage>
        <taxon>Bacteria</taxon>
        <taxon>Bacillati</taxon>
        <taxon>Actinomycetota</taxon>
        <taxon>Actinomycetes</taxon>
        <taxon>Actinomycetales</taxon>
        <taxon>Actinomycetaceae</taxon>
        <taxon>Trueperella</taxon>
    </lineage>
</organism>
<evidence type="ECO:0000313" key="6">
    <source>
        <dbReference type="Proteomes" id="UP000595053"/>
    </source>
</evidence>
<dbReference type="Gene3D" id="2.40.160.210">
    <property type="entry name" value="Acyl-CoA thioesterase, double hotdog domain"/>
    <property type="match status" value="1"/>
</dbReference>
<name>A0A7M1QY22_9ACTO</name>
<dbReference type="InterPro" id="IPR042171">
    <property type="entry name" value="Acyl-CoA_hotdog"/>
</dbReference>
<dbReference type="GO" id="GO:0009062">
    <property type="term" value="P:fatty acid catabolic process"/>
    <property type="evidence" value="ECO:0007669"/>
    <property type="project" value="TreeGrafter"/>
</dbReference>
<dbReference type="InterPro" id="IPR029069">
    <property type="entry name" value="HotDog_dom_sf"/>
</dbReference>
<dbReference type="InterPro" id="IPR049450">
    <property type="entry name" value="ACOT8-like_C"/>
</dbReference>
<dbReference type="GO" id="GO:0047617">
    <property type="term" value="F:fatty acyl-CoA hydrolase activity"/>
    <property type="evidence" value="ECO:0007669"/>
    <property type="project" value="InterPro"/>
</dbReference>
<dbReference type="Pfam" id="PF20789">
    <property type="entry name" value="4HBT_3C"/>
    <property type="match status" value="1"/>
</dbReference>
<proteinExistence type="inferred from homology"/>
<comment type="similarity">
    <text evidence="1">Belongs to the C/M/P thioester hydrolase family.</text>
</comment>
<keyword evidence="2" id="KW-0378">Hydrolase</keyword>
<dbReference type="GO" id="GO:0006637">
    <property type="term" value="P:acyl-CoA metabolic process"/>
    <property type="evidence" value="ECO:0007669"/>
    <property type="project" value="InterPro"/>
</dbReference>
<dbReference type="InterPro" id="IPR003703">
    <property type="entry name" value="Acyl_CoA_thio"/>
</dbReference>
<evidence type="ECO:0000259" key="4">
    <source>
        <dbReference type="Pfam" id="PF20789"/>
    </source>
</evidence>
<evidence type="ECO:0000256" key="1">
    <source>
        <dbReference type="ARBA" id="ARBA00006538"/>
    </source>
</evidence>
<keyword evidence="6" id="KW-1185">Reference proteome</keyword>
<dbReference type="InterPro" id="IPR049449">
    <property type="entry name" value="TesB_ACOT8-like_N"/>
</dbReference>
<dbReference type="Proteomes" id="UP000595053">
    <property type="component" value="Chromosome"/>
</dbReference>
<evidence type="ECO:0000259" key="3">
    <source>
        <dbReference type="Pfam" id="PF13622"/>
    </source>
</evidence>
<dbReference type="Pfam" id="PF13622">
    <property type="entry name" value="4HBT_3"/>
    <property type="match status" value="1"/>
</dbReference>
<dbReference type="EMBL" id="CP063213">
    <property type="protein sequence ID" value="QOR46225.1"/>
    <property type="molecule type" value="Genomic_DNA"/>
</dbReference>
<protein>
    <submittedName>
        <fullName evidence="5">Thioesterase family protein</fullName>
    </submittedName>
</protein>
<gene>
    <name evidence="5" type="ORF">INS88_03190</name>
</gene>
<dbReference type="SUPFAM" id="SSF54637">
    <property type="entry name" value="Thioesterase/thiol ester dehydrase-isomerase"/>
    <property type="match status" value="2"/>
</dbReference>
<dbReference type="CDD" id="cd03444">
    <property type="entry name" value="Thioesterase_II_repeat1"/>
    <property type="match status" value="1"/>
</dbReference>
<dbReference type="PANTHER" id="PTHR11066:SF34">
    <property type="entry name" value="ACYL-COENZYME A THIOESTERASE 8"/>
    <property type="match status" value="1"/>
</dbReference>
<evidence type="ECO:0000313" key="5">
    <source>
        <dbReference type="EMBL" id="QOR46225.1"/>
    </source>
</evidence>